<organism evidence="1 2">
    <name type="scientific">Klebsiella phage Miami</name>
    <dbReference type="NCBI Taxonomy" id="2767581"/>
    <lineage>
        <taxon>Viruses</taxon>
        <taxon>Duplodnaviria</taxon>
        <taxon>Heunggongvirae</taxon>
        <taxon>Uroviricota</taxon>
        <taxon>Caudoviricetes</taxon>
        <taxon>Chimalliviridae</taxon>
        <taxon>Miamivirus</taxon>
        <taxon>Miamivirus miami</taxon>
    </lineage>
</organism>
<proteinExistence type="predicted"/>
<reference evidence="1 2" key="1">
    <citation type="submission" date="2020-07" db="EMBL/GenBank/DDBJ databases">
        <title>Complete genome sequence of Klebsiella pneumoniae phage Miami.</title>
        <authorList>
            <person name="Mora D.A."/>
            <person name="Lessor L."/>
            <person name="Gill J."/>
            <person name="Liu M."/>
        </authorList>
    </citation>
    <scope>NUCLEOTIDE SEQUENCE [LARGE SCALE GENOMIC DNA]</scope>
</reference>
<protein>
    <submittedName>
        <fullName evidence="1">Uncharacterized protein</fullName>
    </submittedName>
</protein>
<keyword evidence="2" id="KW-1185">Reference proteome</keyword>
<dbReference type="Proteomes" id="UP000662782">
    <property type="component" value="Segment"/>
</dbReference>
<dbReference type="EMBL" id="MT701590">
    <property type="protein sequence ID" value="QPB09379.1"/>
    <property type="molecule type" value="Genomic_DNA"/>
</dbReference>
<accession>A0A873WD50</accession>
<sequence length="211" mass="23645">MNAADAFSFSCAGAIDEGRMRQYAGYVQMNFDNVKGMGGWLAKEAEKTLDRFSNFMNSRAWELSKILTGNGDGEYVGRFDIGYLGSLNAQQQAQGFMRDYIMANPLVMQMYLDGGLEGYGGEFSPFCNAVGKNNVFYRNATHGIVQTETKDDVQKTWFSHFGDVPGTGMSFREQADIMRTWKATNHLIGSQLFDMTSPSNKKMNEDNEEET</sequence>
<gene>
    <name evidence="1" type="ORF">CPT_Miami_284</name>
</gene>
<name>A0A873WD50_9CAUD</name>
<evidence type="ECO:0000313" key="2">
    <source>
        <dbReference type="Proteomes" id="UP000662782"/>
    </source>
</evidence>
<evidence type="ECO:0000313" key="1">
    <source>
        <dbReference type="EMBL" id="QPB09379.1"/>
    </source>
</evidence>